<keyword evidence="2" id="KW-1003">Cell membrane</keyword>
<protein>
    <submittedName>
        <fullName evidence="7">Lipid A biosynthesis lauroyl acyltransferase</fullName>
    </submittedName>
</protein>
<dbReference type="PANTHER" id="PTHR30606">
    <property type="entry name" value="LIPID A BIOSYNTHESIS LAUROYL ACYLTRANSFERASE"/>
    <property type="match status" value="1"/>
</dbReference>
<evidence type="ECO:0000256" key="3">
    <source>
        <dbReference type="ARBA" id="ARBA00022519"/>
    </source>
</evidence>
<keyword evidence="6 7" id="KW-0012">Acyltransferase</keyword>
<evidence type="ECO:0000313" key="8">
    <source>
        <dbReference type="Proteomes" id="UP000322214"/>
    </source>
</evidence>
<dbReference type="RefSeq" id="WP_075081694.1">
    <property type="nucleotide sequence ID" value="NZ_CP042912.1"/>
</dbReference>
<evidence type="ECO:0000256" key="5">
    <source>
        <dbReference type="ARBA" id="ARBA00023136"/>
    </source>
</evidence>
<evidence type="ECO:0000256" key="6">
    <source>
        <dbReference type="ARBA" id="ARBA00023315"/>
    </source>
</evidence>
<dbReference type="InterPro" id="IPR004960">
    <property type="entry name" value="LipA_acyltrans"/>
</dbReference>
<dbReference type="EMBL" id="CP042912">
    <property type="protein sequence ID" value="QEG21305.1"/>
    <property type="molecule type" value="Genomic_DNA"/>
</dbReference>
<dbReference type="AlphaFoldDB" id="A0A5B9P7W8"/>
<proteinExistence type="predicted"/>
<dbReference type="OrthoDB" id="9801955at2"/>
<dbReference type="GO" id="GO:0016746">
    <property type="term" value="F:acyltransferase activity"/>
    <property type="evidence" value="ECO:0007669"/>
    <property type="project" value="UniProtKB-KW"/>
</dbReference>
<organism evidence="7 8">
    <name type="scientific">Mariniblastus fucicola</name>
    <dbReference type="NCBI Taxonomy" id="980251"/>
    <lineage>
        <taxon>Bacteria</taxon>
        <taxon>Pseudomonadati</taxon>
        <taxon>Planctomycetota</taxon>
        <taxon>Planctomycetia</taxon>
        <taxon>Pirellulales</taxon>
        <taxon>Pirellulaceae</taxon>
        <taxon>Mariniblastus</taxon>
    </lineage>
</organism>
<dbReference type="PANTHER" id="PTHR30606:SF10">
    <property type="entry name" value="PHOSPHATIDYLINOSITOL MANNOSIDE ACYLTRANSFERASE"/>
    <property type="match status" value="1"/>
</dbReference>
<dbReference type="Pfam" id="PF03279">
    <property type="entry name" value="Lip_A_acyltrans"/>
    <property type="match status" value="1"/>
</dbReference>
<evidence type="ECO:0000256" key="1">
    <source>
        <dbReference type="ARBA" id="ARBA00004533"/>
    </source>
</evidence>
<name>A0A5B9P7W8_9BACT</name>
<comment type="subcellular location">
    <subcellularLocation>
        <location evidence="1">Cell inner membrane</location>
    </subcellularLocation>
</comment>
<keyword evidence="5" id="KW-0472">Membrane</keyword>
<evidence type="ECO:0000256" key="4">
    <source>
        <dbReference type="ARBA" id="ARBA00022679"/>
    </source>
</evidence>
<sequence length="308" mass="35484">MKNLAQYLLVQFVISIVQIMPIEMCAKMCRFLAWLVADKIGFRRKVIRENILGVYPDATDERIEFLTGEMWYHLFLMGCEIAHAPRKIHDTNWRKHVFIRDKVRMTEYLIDYRPLIAVSGHFGNFEMAGYVTGLLGMPSYTVARKLDNEFLDRFLNNFRERNGQFILPKDGSAPAVQKVLESGGILTILGDQHAGTKGCWIDFLGRPAACHKAIALFTLSGNAPMMVSYCKHTDKPLHFEIGCTGVADPLKLEDSLRDVKSLTQWYNDQMGEAILDQPEQFWWVHRRWKEKPVRMTRKKKQVQESAAA</sequence>
<dbReference type="STRING" id="980251.GCA_001642875_01780"/>
<dbReference type="CDD" id="cd07984">
    <property type="entry name" value="LPLAT_LABLAT-like"/>
    <property type="match status" value="1"/>
</dbReference>
<dbReference type="GO" id="GO:0005886">
    <property type="term" value="C:plasma membrane"/>
    <property type="evidence" value="ECO:0007669"/>
    <property type="project" value="UniProtKB-SubCell"/>
</dbReference>
<reference evidence="7 8" key="1">
    <citation type="submission" date="2019-08" db="EMBL/GenBank/DDBJ databases">
        <title>Deep-cultivation of Planctomycetes and their phenomic and genomic characterization uncovers novel biology.</title>
        <authorList>
            <person name="Wiegand S."/>
            <person name="Jogler M."/>
            <person name="Boedeker C."/>
            <person name="Pinto D."/>
            <person name="Vollmers J."/>
            <person name="Rivas-Marin E."/>
            <person name="Kohn T."/>
            <person name="Peeters S.H."/>
            <person name="Heuer A."/>
            <person name="Rast P."/>
            <person name="Oberbeckmann S."/>
            <person name="Bunk B."/>
            <person name="Jeske O."/>
            <person name="Meyerdierks A."/>
            <person name="Storesund J.E."/>
            <person name="Kallscheuer N."/>
            <person name="Luecker S."/>
            <person name="Lage O.M."/>
            <person name="Pohl T."/>
            <person name="Merkel B.J."/>
            <person name="Hornburger P."/>
            <person name="Mueller R.-W."/>
            <person name="Bruemmer F."/>
            <person name="Labrenz M."/>
            <person name="Spormann A.M."/>
            <person name="Op den Camp H."/>
            <person name="Overmann J."/>
            <person name="Amann R."/>
            <person name="Jetten M.S.M."/>
            <person name="Mascher T."/>
            <person name="Medema M.H."/>
            <person name="Devos D.P."/>
            <person name="Kaster A.-K."/>
            <person name="Ovreas L."/>
            <person name="Rohde M."/>
            <person name="Galperin M.Y."/>
            <person name="Jogler C."/>
        </authorList>
    </citation>
    <scope>NUCLEOTIDE SEQUENCE [LARGE SCALE GENOMIC DNA]</scope>
    <source>
        <strain evidence="7 8">FC18</strain>
    </source>
</reference>
<dbReference type="GO" id="GO:0009247">
    <property type="term" value="P:glycolipid biosynthetic process"/>
    <property type="evidence" value="ECO:0007669"/>
    <property type="project" value="UniProtKB-ARBA"/>
</dbReference>
<keyword evidence="4 7" id="KW-0808">Transferase</keyword>
<keyword evidence="3" id="KW-0997">Cell inner membrane</keyword>
<dbReference type="KEGG" id="mff:MFFC18_11600"/>
<evidence type="ECO:0000313" key="7">
    <source>
        <dbReference type="EMBL" id="QEG21305.1"/>
    </source>
</evidence>
<accession>A0A5B9P7W8</accession>
<gene>
    <name evidence="7" type="ORF">MFFC18_11600</name>
</gene>
<evidence type="ECO:0000256" key="2">
    <source>
        <dbReference type="ARBA" id="ARBA00022475"/>
    </source>
</evidence>
<dbReference type="Proteomes" id="UP000322214">
    <property type="component" value="Chromosome"/>
</dbReference>
<keyword evidence="8" id="KW-1185">Reference proteome</keyword>